<comment type="caution">
    <text evidence="2">The sequence shown here is derived from an EMBL/GenBank/DDBJ whole genome shotgun (WGS) entry which is preliminary data.</text>
</comment>
<dbReference type="PANTHER" id="PTHR47505:SF1">
    <property type="entry name" value="DNA UTILIZATION PROTEIN YHGH"/>
    <property type="match status" value="1"/>
</dbReference>
<dbReference type="EMBL" id="BARS01031025">
    <property type="protein sequence ID" value="GAG27550.1"/>
    <property type="molecule type" value="Genomic_DNA"/>
</dbReference>
<protein>
    <recommendedName>
        <fullName evidence="1">Double zinc ribbon domain-containing protein</fullName>
    </recommendedName>
</protein>
<organism evidence="2">
    <name type="scientific">marine sediment metagenome</name>
    <dbReference type="NCBI Taxonomy" id="412755"/>
    <lineage>
        <taxon>unclassified sequences</taxon>
        <taxon>metagenomes</taxon>
        <taxon>ecological metagenomes</taxon>
    </lineage>
</organism>
<dbReference type="InterPro" id="IPR051910">
    <property type="entry name" value="ComF/GntX_DNA_util-trans"/>
</dbReference>
<dbReference type="InterPro" id="IPR044005">
    <property type="entry name" value="DZR_2"/>
</dbReference>
<gene>
    <name evidence="2" type="ORF">S01H1_48316</name>
</gene>
<reference evidence="2" key="1">
    <citation type="journal article" date="2014" name="Front. Microbiol.">
        <title>High frequency of phylogenetically diverse reductive dehalogenase-homologous genes in deep subseafloor sedimentary metagenomes.</title>
        <authorList>
            <person name="Kawai M."/>
            <person name="Futagami T."/>
            <person name="Toyoda A."/>
            <person name="Takaki Y."/>
            <person name="Nishi S."/>
            <person name="Hori S."/>
            <person name="Arai W."/>
            <person name="Tsubouchi T."/>
            <person name="Morono Y."/>
            <person name="Uchiyama I."/>
            <person name="Ito T."/>
            <person name="Fujiyama A."/>
            <person name="Inagaki F."/>
            <person name="Takami H."/>
        </authorList>
    </citation>
    <scope>NUCLEOTIDE SEQUENCE</scope>
    <source>
        <strain evidence="2">Expedition CK06-06</strain>
    </source>
</reference>
<name>X0WA86_9ZZZZ</name>
<proteinExistence type="predicted"/>
<dbReference type="PANTHER" id="PTHR47505">
    <property type="entry name" value="DNA UTILIZATION PROTEIN YHGH"/>
    <property type="match status" value="1"/>
</dbReference>
<evidence type="ECO:0000259" key="1">
    <source>
        <dbReference type="Pfam" id="PF18912"/>
    </source>
</evidence>
<dbReference type="Pfam" id="PF18912">
    <property type="entry name" value="DZR_2"/>
    <property type="match status" value="1"/>
</dbReference>
<feature type="domain" description="Double zinc ribbon" evidence="1">
    <location>
        <begin position="8"/>
        <end position="68"/>
    </location>
</feature>
<dbReference type="SUPFAM" id="SSF53271">
    <property type="entry name" value="PRTase-like"/>
    <property type="match status" value="1"/>
</dbReference>
<dbReference type="AlphaFoldDB" id="X0WA86"/>
<evidence type="ECO:0000313" key="2">
    <source>
        <dbReference type="EMBL" id="GAG27550.1"/>
    </source>
</evidence>
<dbReference type="InterPro" id="IPR029057">
    <property type="entry name" value="PRTase-like"/>
</dbReference>
<accession>X0WA86</accession>
<feature type="non-terminal residue" evidence="2">
    <location>
        <position position="187"/>
    </location>
</feature>
<sequence>MRGRRIGLNLLFPPRCVCCDADLPGLEDDLLLCSACRDVLGPVEWPSCQRCGATKPADAPPPESCGWCRAARLQFDRVVVLGAYGGKLREAVLKMKRPGSEPLSAAMGRVYNNYRGDLVASLRPDVIVPIPMHWSRRLARGTNSPDILADCLARYLRVPLAAGLLSRCRNTLPQNNLSPTKRFRNVR</sequence>